<dbReference type="AlphaFoldDB" id="A0A4C1TL71"/>
<dbReference type="PANTHER" id="PTHR12844:SF42">
    <property type="entry name" value="CONNECTOR ENHANCER OF KSR PROTEIN CNK"/>
    <property type="match status" value="1"/>
</dbReference>
<dbReference type="InterPro" id="IPR051566">
    <property type="entry name" value="CNKSR"/>
</dbReference>
<dbReference type="InterPro" id="IPR001660">
    <property type="entry name" value="SAM"/>
</dbReference>
<feature type="domain" description="SAM" evidence="1">
    <location>
        <begin position="9"/>
        <end position="74"/>
    </location>
</feature>
<accession>A0A4C1TL71</accession>
<dbReference type="SUPFAM" id="SSF47769">
    <property type="entry name" value="SAM/Pointed domain"/>
    <property type="match status" value="1"/>
</dbReference>
<dbReference type="Pfam" id="PF10534">
    <property type="entry name" value="CRIC_ras_sig"/>
    <property type="match status" value="1"/>
</dbReference>
<reference evidence="2 3" key="1">
    <citation type="journal article" date="2019" name="Commun. Biol.">
        <title>The bagworm genome reveals a unique fibroin gene that provides high tensile strength.</title>
        <authorList>
            <person name="Kono N."/>
            <person name="Nakamura H."/>
            <person name="Ohtoshi R."/>
            <person name="Tomita M."/>
            <person name="Numata K."/>
            <person name="Arakawa K."/>
        </authorList>
    </citation>
    <scope>NUCLEOTIDE SEQUENCE [LARGE SCALE GENOMIC DNA]</scope>
</reference>
<dbReference type="OrthoDB" id="74412at2759"/>
<dbReference type="SMART" id="SM00454">
    <property type="entry name" value="SAM"/>
    <property type="match status" value="1"/>
</dbReference>
<dbReference type="InterPro" id="IPR017874">
    <property type="entry name" value="CRIC_domain"/>
</dbReference>
<gene>
    <name evidence="2" type="primary">CNKSR2</name>
    <name evidence="2" type="ORF">EVAR_89714_1</name>
</gene>
<name>A0A4C1TL71_EUMVA</name>
<proteinExistence type="predicted"/>
<comment type="caution">
    <text evidence="2">The sequence shown here is derived from an EMBL/GenBank/DDBJ whole genome shotgun (WGS) entry which is preliminary data.</text>
</comment>
<dbReference type="Proteomes" id="UP000299102">
    <property type="component" value="Unassembled WGS sequence"/>
</dbReference>
<dbReference type="EMBL" id="BGZK01005471">
    <property type="protein sequence ID" value="GBP14197.1"/>
    <property type="molecule type" value="Genomic_DNA"/>
</dbReference>
<dbReference type="InterPro" id="IPR013761">
    <property type="entry name" value="SAM/pointed_sf"/>
</dbReference>
<sequence>MANVNYHRGTTGQVAEWLRGLGGAVDGYIAMLKRASLNGVRLLAMRCDDLEALGMQIIGHQELLLEAIEHLRNFRNSRVAAARTARCVRQYQYEPHNLRGLESMYIYEEHYELHRENVQQLSLRLSVAARSLYNELRTRHDGVKLETDTLSGVARLIAAVKPLVYWLNSGPIPPSFHPFLQLILPPPAHFLFIHPTSIQGWQCTGDTSRVETGSDNPPMVTEPSPHIIEFKCNRAHNALETVL</sequence>
<evidence type="ECO:0000259" key="1">
    <source>
        <dbReference type="PROSITE" id="PS50105"/>
    </source>
</evidence>
<organism evidence="2 3">
    <name type="scientific">Eumeta variegata</name>
    <name type="common">Bagworm moth</name>
    <name type="synonym">Eumeta japonica</name>
    <dbReference type="NCBI Taxonomy" id="151549"/>
    <lineage>
        <taxon>Eukaryota</taxon>
        <taxon>Metazoa</taxon>
        <taxon>Ecdysozoa</taxon>
        <taxon>Arthropoda</taxon>
        <taxon>Hexapoda</taxon>
        <taxon>Insecta</taxon>
        <taxon>Pterygota</taxon>
        <taxon>Neoptera</taxon>
        <taxon>Endopterygota</taxon>
        <taxon>Lepidoptera</taxon>
        <taxon>Glossata</taxon>
        <taxon>Ditrysia</taxon>
        <taxon>Tineoidea</taxon>
        <taxon>Psychidae</taxon>
        <taxon>Oiketicinae</taxon>
        <taxon>Eumeta</taxon>
    </lineage>
</organism>
<keyword evidence="2" id="KW-0418">Kinase</keyword>
<keyword evidence="3" id="KW-1185">Reference proteome</keyword>
<dbReference type="Pfam" id="PF00536">
    <property type="entry name" value="SAM_1"/>
    <property type="match status" value="1"/>
</dbReference>
<protein>
    <submittedName>
        <fullName evidence="2">Connector enhancer of kinase suppressor of ras 2</fullName>
    </submittedName>
</protein>
<evidence type="ECO:0000313" key="2">
    <source>
        <dbReference type="EMBL" id="GBP14197.1"/>
    </source>
</evidence>
<dbReference type="PANTHER" id="PTHR12844">
    <property type="entry name" value="CONNECTOR ENCHANCER OF KINASE SUPPRESSOR OF RAS"/>
    <property type="match status" value="1"/>
</dbReference>
<dbReference type="Gene3D" id="1.10.150.50">
    <property type="entry name" value="Transcription Factor, Ets-1"/>
    <property type="match status" value="1"/>
</dbReference>
<evidence type="ECO:0000313" key="3">
    <source>
        <dbReference type="Proteomes" id="UP000299102"/>
    </source>
</evidence>
<dbReference type="PROSITE" id="PS50105">
    <property type="entry name" value="SAM_DOMAIN"/>
    <property type="match status" value="1"/>
</dbReference>
<dbReference type="STRING" id="151549.A0A4C1TL71"/>
<keyword evidence="2" id="KW-0808">Transferase</keyword>
<dbReference type="GO" id="GO:0016301">
    <property type="term" value="F:kinase activity"/>
    <property type="evidence" value="ECO:0007669"/>
    <property type="project" value="UniProtKB-KW"/>
</dbReference>